<dbReference type="PANTHER" id="PTHR34979">
    <property type="entry name" value="INNER MEMBRANE PROTEIN YGAZ"/>
    <property type="match status" value="1"/>
</dbReference>
<keyword evidence="6 8" id="KW-1133">Transmembrane helix</keyword>
<dbReference type="STRING" id="487316.BEN76_02865"/>
<keyword evidence="7 8" id="KW-0472">Membrane</keyword>
<name>A0A1P8EFP3_9GAMM</name>
<dbReference type="InterPro" id="IPR011606">
    <property type="entry name" value="Brnchd-chn_aa_trnsp_permease"/>
</dbReference>
<dbReference type="EMBL" id="CP016896">
    <property type="protein sequence ID" value="APV35020.1"/>
    <property type="molecule type" value="Genomic_DNA"/>
</dbReference>
<reference evidence="9 10" key="1">
    <citation type="submission" date="2016-08" db="EMBL/GenBank/DDBJ databases">
        <title>Complete genome sequence of Acinetobacter baylyi strain GFJ2.</title>
        <authorList>
            <person name="Tabata M."/>
            <person name="Kuboki S."/>
            <person name="Gibu N."/>
            <person name="Kinouchi Y."/>
            <person name="Vangnai A."/>
            <person name="Kasai D."/>
            <person name="Fukuda M."/>
        </authorList>
    </citation>
    <scope>NUCLEOTIDE SEQUENCE [LARGE SCALE GENOMIC DNA]</scope>
    <source>
        <strain evidence="9 10">GFJ2</strain>
    </source>
</reference>
<organism evidence="9 10">
    <name type="scientific">Acinetobacter soli</name>
    <dbReference type="NCBI Taxonomy" id="487316"/>
    <lineage>
        <taxon>Bacteria</taxon>
        <taxon>Pseudomonadati</taxon>
        <taxon>Pseudomonadota</taxon>
        <taxon>Gammaproteobacteria</taxon>
        <taxon>Moraxellales</taxon>
        <taxon>Moraxellaceae</taxon>
        <taxon>Acinetobacter</taxon>
    </lineage>
</organism>
<evidence type="ECO:0000256" key="1">
    <source>
        <dbReference type="ARBA" id="ARBA00004651"/>
    </source>
</evidence>
<dbReference type="RefSeq" id="WP_076032182.1">
    <property type="nucleotide sequence ID" value="NZ_CP016896.1"/>
</dbReference>
<evidence type="ECO:0000256" key="8">
    <source>
        <dbReference type="SAM" id="Phobius"/>
    </source>
</evidence>
<dbReference type="Proteomes" id="UP000185674">
    <property type="component" value="Chromosome"/>
</dbReference>
<evidence type="ECO:0000256" key="4">
    <source>
        <dbReference type="ARBA" id="ARBA00022475"/>
    </source>
</evidence>
<accession>A0A1P8EFP3</accession>
<keyword evidence="4" id="KW-1003">Cell membrane</keyword>
<evidence type="ECO:0000256" key="7">
    <source>
        <dbReference type="ARBA" id="ARBA00023136"/>
    </source>
</evidence>
<dbReference type="AlphaFoldDB" id="A0A1P8EFP3"/>
<evidence type="ECO:0000313" key="10">
    <source>
        <dbReference type="Proteomes" id="UP000185674"/>
    </source>
</evidence>
<dbReference type="eggNOG" id="COG1296">
    <property type="taxonomic scope" value="Bacteria"/>
</dbReference>
<sequence>MSTKIYISLAKAIILISIAIGIVGLSLGSVAASFGLPMWIPVLLSVSVLAGAAEFTFIGMVASGAHPVFAACTGILINLRHLPFGLSVAEFIQNNRLKFLACHIMNDESVMFGLSQSDLALKAKAYWFCGICVAIFWPLGVILGYILGRFIPDIYAFGIDAAFPAILFALIMPMLKNKTTRKRAFLGAGLSLTSIPFLATGLPVLVSMLGLLLGRKSK</sequence>
<protein>
    <submittedName>
        <fullName evidence="9">Branched-chain amino acid ABC transporter permease</fullName>
    </submittedName>
</protein>
<dbReference type="Pfam" id="PF03591">
    <property type="entry name" value="AzlC"/>
    <property type="match status" value="1"/>
</dbReference>
<gene>
    <name evidence="9" type="ORF">BEN76_02865</name>
</gene>
<keyword evidence="5 8" id="KW-0812">Transmembrane</keyword>
<feature type="transmembrane region" description="Helical" evidence="8">
    <location>
        <begin position="55"/>
        <end position="77"/>
    </location>
</feature>
<evidence type="ECO:0000256" key="3">
    <source>
        <dbReference type="ARBA" id="ARBA00022448"/>
    </source>
</evidence>
<proteinExistence type="inferred from homology"/>
<comment type="similarity">
    <text evidence="2">Belongs to the AzlC family.</text>
</comment>
<feature type="transmembrane region" description="Helical" evidence="8">
    <location>
        <begin position="154"/>
        <end position="172"/>
    </location>
</feature>
<evidence type="ECO:0000256" key="2">
    <source>
        <dbReference type="ARBA" id="ARBA00010735"/>
    </source>
</evidence>
<feature type="transmembrane region" description="Helical" evidence="8">
    <location>
        <begin position="125"/>
        <end position="148"/>
    </location>
</feature>
<evidence type="ECO:0000313" key="9">
    <source>
        <dbReference type="EMBL" id="APV35020.1"/>
    </source>
</evidence>
<dbReference type="GO" id="GO:1903785">
    <property type="term" value="P:L-valine transmembrane transport"/>
    <property type="evidence" value="ECO:0007669"/>
    <property type="project" value="TreeGrafter"/>
</dbReference>
<dbReference type="GO" id="GO:0005886">
    <property type="term" value="C:plasma membrane"/>
    <property type="evidence" value="ECO:0007669"/>
    <property type="project" value="UniProtKB-SubCell"/>
</dbReference>
<keyword evidence="3" id="KW-0813">Transport</keyword>
<feature type="transmembrane region" description="Helical" evidence="8">
    <location>
        <begin position="184"/>
        <end position="213"/>
    </location>
</feature>
<dbReference type="KEGG" id="asol:BEN76_02865"/>
<dbReference type="PANTHER" id="PTHR34979:SF1">
    <property type="entry name" value="INNER MEMBRANE PROTEIN YGAZ"/>
    <property type="match status" value="1"/>
</dbReference>
<evidence type="ECO:0000256" key="6">
    <source>
        <dbReference type="ARBA" id="ARBA00022989"/>
    </source>
</evidence>
<evidence type="ECO:0000256" key="5">
    <source>
        <dbReference type="ARBA" id="ARBA00022692"/>
    </source>
</evidence>
<feature type="transmembrane region" description="Helical" evidence="8">
    <location>
        <begin position="12"/>
        <end position="35"/>
    </location>
</feature>
<comment type="subcellular location">
    <subcellularLocation>
        <location evidence="1">Cell membrane</location>
        <topology evidence="1">Multi-pass membrane protein</topology>
    </subcellularLocation>
</comment>